<keyword evidence="2" id="KW-0812">Transmembrane</keyword>
<dbReference type="InterPro" id="IPR016566">
    <property type="entry name" value="UCP010219"/>
</dbReference>
<reference evidence="4" key="1">
    <citation type="submission" date="2016-06" db="EMBL/GenBank/DDBJ databases">
        <authorList>
            <person name="Varghese N."/>
            <person name="Submissions Spin"/>
        </authorList>
    </citation>
    <scope>NUCLEOTIDE SEQUENCE [LARGE SCALE GENOMIC DNA]</scope>
    <source>
        <strain evidence="4">DSM 44815</strain>
    </source>
</reference>
<feature type="transmembrane region" description="Helical" evidence="2">
    <location>
        <begin position="161"/>
        <end position="180"/>
    </location>
</feature>
<dbReference type="OrthoDB" id="5244221at2"/>
<dbReference type="Pfam" id="PF11361">
    <property type="entry name" value="DUF3159"/>
    <property type="match status" value="1"/>
</dbReference>
<dbReference type="Proteomes" id="UP000199385">
    <property type="component" value="Chromosome I"/>
</dbReference>
<evidence type="ECO:0008006" key="5">
    <source>
        <dbReference type="Google" id="ProtNLM"/>
    </source>
</evidence>
<name>A0A1A8Z9W0_9ACTN</name>
<dbReference type="STRING" id="261654.GA0070611_1374"/>
<dbReference type="EMBL" id="LT594323">
    <property type="protein sequence ID" value="SBT40752.1"/>
    <property type="molecule type" value="Genomic_DNA"/>
</dbReference>
<keyword evidence="4" id="KW-1185">Reference proteome</keyword>
<keyword evidence="2" id="KW-0472">Membrane</keyword>
<protein>
    <recommendedName>
        <fullName evidence="5">Intracellular septation protein A</fullName>
    </recommendedName>
</protein>
<evidence type="ECO:0000256" key="1">
    <source>
        <dbReference type="SAM" id="MobiDB-lite"/>
    </source>
</evidence>
<feature type="transmembrane region" description="Helical" evidence="2">
    <location>
        <begin position="113"/>
        <end position="134"/>
    </location>
</feature>
<feature type="region of interest" description="Disordered" evidence="1">
    <location>
        <begin position="225"/>
        <end position="244"/>
    </location>
</feature>
<proteinExistence type="predicted"/>
<keyword evidence="2" id="KW-1133">Transmembrane helix</keyword>
<evidence type="ECO:0000313" key="4">
    <source>
        <dbReference type="Proteomes" id="UP000199385"/>
    </source>
</evidence>
<dbReference type="AlphaFoldDB" id="A0A1A8Z9W0"/>
<sequence length="244" mass="25642">MRVRNEAEPEPVPERHPAAAPVDDNAQSTETTVLQQMGGVAGFVHSTIPVVVFVTANAFLPLPVAVGVAVATGLALCIVRLVRGERLVSAVGSLLGVAVAAGIVAWTGSARDFFVIGIWASLAGFVVTFGSVLARRPLTGVIWNALHGGTHAWRSDRGVRVAHDVATLTAASVFASRFVIQQWLYLADSTGGLGVARVVMGTPLTVLAALVVVWSFRRSTGRLIPRAPRPGTSPRDERSGRARA</sequence>
<feature type="transmembrane region" description="Helical" evidence="2">
    <location>
        <begin position="192"/>
        <end position="216"/>
    </location>
</feature>
<evidence type="ECO:0000313" key="3">
    <source>
        <dbReference type="EMBL" id="SBT40752.1"/>
    </source>
</evidence>
<feature type="compositionally biased region" description="Basic and acidic residues" evidence="1">
    <location>
        <begin position="1"/>
        <end position="17"/>
    </location>
</feature>
<accession>A0A1A8Z9W0</accession>
<feature type="region of interest" description="Disordered" evidence="1">
    <location>
        <begin position="1"/>
        <end position="26"/>
    </location>
</feature>
<feature type="transmembrane region" description="Helical" evidence="2">
    <location>
        <begin position="58"/>
        <end position="79"/>
    </location>
</feature>
<dbReference type="PATRIC" id="fig|261654.4.peg.1399"/>
<feature type="transmembrane region" description="Helical" evidence="2">
    <location>
        <begin position="86"/>
        <end position="107"/>
    </location>
</feature>
<evidence type="ECO:0000256" key="2">
    <source>
        <dbReference type="SAM" id="Phobius"/>
    </source>
</evidence>
<gene>
    <name evidence="3" type="ORF">GA0070611_1374</name>
</gene>
<feature type="compositionally biased region" description="Basic and acidic residues" evidence="1">
    <location>
        <begin position="234"/>
        <end position="244"/>
    </location>
</feature>
<organism evidence="3 4">
    <name type="scientific">Micromonospora auratinigra</name>
    <dbReference type="NCBI Taxonomy" id="261654"/>
    <lineage>
        <taxon>Bacteria</taxon>
        <taxon>Bacillati</taxon>
        <taxon>Actinomycetota</taxon>
        <taxon>Actinomycetes</taxon>
        <taxon>Micromonosporales</taxon>
        <taxon>Micromonosporaceae</taxon>
        <taxon>Micromonospora</taxon>
    </lineage>
</organism>